<keyword evidence="1" id="KW-1133">Transmembrane helix</keyword>
<comment type="caution">
    <text evidence="3">The sequence shown here is derived from an EMBL/GenBank/DDBJ whole genome shotgun (WGS) entry which is preliminary data.</text>
</comment>
<evidence type="ECO:0000259" key="2">
    <source>
        <dbReference type="Pfam" id="PF14342"/>
    </source>
</evidence>
<feature type="transmembrane region" description="Helical" evidence="1">
    <location>
        <begin position="130"/>
        <end position="152"/>
    </location>
</feature>
<name>A0ABV2MPQ4_9HYPH</name>
<gene>
    <name evidence="3" type="ORF">ABID08_005822</name>
</gene>
<proteinExistence type="predicted"/>
<dbReference type="Pfam" id="PF14342">
    <property type="entry name" value="DUF4396"/>
    <property type="match status" value="1"/>
</dbReference>
<feature type="transmembrane region" description="Helical" evidence="1">
    <location>
        <begin position="107"/>
        <end position="124"/>
    </location>
</feature>
<dbReference type="InterPro" id="IPR025509">
    <property type="entry name" value="DUF4396"/>
</dbReference>
<feature type="domain" description="DUF4396" evidence="2">
    <location>
        <begin position="86"/>
        <end position="237"/>
    </location>
</feature>
<feature type="transmembrane region" description="Helical" evidence="1">
    <location>
        <begin position="209"/>
        <end position="232"/>
    </location>
</feature>
<dbReference type="RefSeq" id="WP_168302178.1">
    <property type="nucleotide sequence ID" value="NZ_CP071606.1"/>
</dbReference>
<dbReference type="EMBL" id="JBEPMY010000029">
    <property type="protein sequence ID" value="MET3758440.1"/>
    <property type="molecule type" value="Genomic_DNA"/>
</dbReference>
<evidence type="ECO:0000313" key="4">
    <source>
        <dbReference type="Proteomes" id="UP001549077"/>
    </source>
</evidence>
<keyword evidence="4" id="KW-1185">Reference proteome</keyword>
<dbReference type="Proteomes" id="UP001549077">
    <property type="component" value="Unassembled WGS sequence"/>
</dbReference>
<accession>A0ABV2MPQ4</accession>
<keyword evidence="1" id="KW-0812">Transmembrane</keyword>
<feature type="transmembrane region" description="Helical" evidence="1">
    <location>
        <begin position="6"/>
        <end position="29"/>
    </location>
</feature>
<keyword evidence="1" id="KW-0472">Membrane</keyword>
<reference evidence="3 4" key="1">
    <citation type="submission" date="2024-06" db="EMBL/GenBank/DDBJ databases">
        <title>Genomic Encyclopedia of Type Strains, Phase IV (KMG-IV): sequencing the most valuable type-strain genomes for metagenomic binning, comparative biology and taxonomic classification.</title>
        <authorList>
            <person name="Goeker M."/>
        </authorList>
    </citation>
    <scope>NUCLEOTIDE SEQUENCE [LARGE SCALE GENOMIC DNA]</scope>
    <source>
        <strain evidence="3 4">DSM 29288</strain>
    </source>
</reference>
<feature type="transmembrane region" description="Helical" evidence="1">
    <location>
        <begin position="173"/>
        <end position="197"/>
    </location>
</feature>
<evidence type="ECO:0000313" key="3">
    <source>
        <dbReference type="EMBL" id="MET3758440.1"/>
    </source>
</evidence>
<protein>
    <recommendedName>
        <fullName evidence="2">DUF4396 domain-containing protein</fullName>
    </recommendedName>
</protein>
<evidence type="ECO:0000256" key="1">
    <source>
        <dbReference type="SAM" id="Phobius"/>
    </source>
</evidence>
<feature type="transmembrane region" description="Helical" evidence="1">
    <location>
        <begin position="41"/>
        <end position="61"/>
    </location>
</feature>
<organism evidence="3 4">
    <name type="scientific">Rhizobium binae</name>
    <dbReference type="NCBI Taxonomy" id="1138190"/>
    <lineage>
        <taxon>Bacteria</taxon>
        <taxon>Pseudomonadati</taxon>
        <taxon>Pseudomonadota</taxon>
        <taxon>Alphaproteobacteria</taxon>
        <taxon>Hyphomicrobiales</taxon>
        <taxon>Rhizobiaceae</taxon>
        <taxon>Rhizobium/Agrobacterium group</taxon>
        <taxon>Rhizobium</taxon>
    </lineage>
</organism>
<dbReference type="GeneID" id="91151561"/>
<sequence>MPFPIWFHLLATAMVVGGILLAVGVAIDVIRKPQHMGVMNVVWPATALFGTVAIVFAYLRFGRRASERAIAERETNEKPGMPFAVMVGKGALHCGSGCMIGDLVAEWLAFLVPGIALALGWQTIFSHKMYAVWILDFIFAFFLGIVFQYFAIVPMRKLSPFEGIKASLKADTFSLISWQVGMYGAMGVLQLLVFPSAFGHRAEVDSFEFWFAMQIAMICGFATSYPVNWWLIKQGIKEKM</sequence>